<evidence type="ECO:0000313" key="7">
    <source>
        <dbReference type="Proteomes" id="UP001153076"/>
    </source>
</evidence>
<dbReference type="AlphaFoldDB" id="A0A9Q1KXZ5"/>
<evidence type="ECO:0000256" key="5">
    <source>
        <dbReference type="SAM" id="Phobius"/>
    </source>
</evidence>
<dbReference type="InterPro" id="IPR016125">
    <property type="entry name" value="Peptidase_C15-like"/>
</dbReference>
<keyword evidence="5" id="KW-0812">Transmembrane</keyword>
<comment type="similarity">
    <text evidence="1">Belongs to the peptidase C15 family.</text>
</comment>
<evidence type="ECO:0000256" key="1">
    <source>
        <dbReference type="ARBA" id="ARBA00006641"/>
    </source>
</evidence>
<evidence type="ECO:0000256" key="4">
    <source>
        <dbReference type="ARBA" id="ARBA00022807"/>
    </source>
</evidence>
<protein>
    <recommendedName>
        <fullName evidence="8">Pyrrolidone-carboxylate peptidase</fullName>
    </recommendedName>
</protein>
<gene>
    <name evidence="6" type="ORF">Cgig2_018262</name>
</gene>
<dbReference type="GO" id="GO:0008234">
    <property type="term" value="F:cysteine-type peptidase activity"/>
    <property type="evidence" value="ECO:0007669"/>
    <property type="project" value="UniProtKB-KW"/>
</dbReference>
<keyword evidence="5" id="KW-0472">Membrane</keyword>
<dbReference type="OrthoDB" id="407146at2759"/>
<keyword evidence="5" id="KW-1133">Transmembrane helix</keyword>
<feature type="transmembrane region" description="Helical" evidence="5">
    <location>
        <begin position="185"/>
        <end position="209"/>
    </location>
</feature>
<dbReference type="Gene3D" id="3.40.630.20">
    <property type="entry name" value="Peptidase C15, pyroglutamyl peptidase I-like"/>
    <property type="match status" value="1"/>
</dbReference>
<keyword evidence="7" id="KW-1185">Reference proteome</keyword>
<dbReference type="EMBL" id="JAKOGI010000008">
    <property type="protein sequence ID" value="KAJ8451628.1"/>
    <property type="molecule type" value="Genomic_DNA"/>
</dbReference>
<keyword evidence="4" id="KW-0788">Thiol protease</keyword>
<dbReference type="PANTHER" id="PTHR23402">
    <property type="entry name" value="PROTEASE FAMILY C15 PYROGLUTAMYL-PEPTIDASE I-RELATED"/>
    <property type="match status" value="1"/>
</dbReference>
<name>A0A9Q1KXZ5_9CARY</name>
<evidence type="ECO:0000256" key="2">
    <source>
        <dbReference type="ARBA" id="ARBA00022670"/>
    </source>
</evidence>
<evidence type="ECO:0008006" key="8">
    <source>
        <dbReference type="Google" id="ProtNLM"/>
    </source>
</evidence>
<keyword evidence="2" id="KW-0645">Protease</keyword>
<dbReference type="Proteomes" id="UP001153076">
    <property type="component" value="Unassembled WGS sequence"/>
</dbReference>
<reference evidence="6" key="1">
    <citation type="submission" date="2022-04" db="EMBL/GenBank/DDBJ databases">
        <title>Carnegiea gigantea Genome sequencing and assembly v2.</title>
        <authorList>
            <person name="Copetti D."/>
            <person name="Sanderson M.J."/>
            <person name="Burquez A."/>
            <person name="Wojciechowski M.F."/>
        </authorList>
    </citation>
    <scope>NUCLEOTIDE SEQUENCE</scope>
    <source>
        <strain evidence="6">SGP5-SGP5p</strain>
        <tissue evidence="6">Aerial part</tissue>
    </source>
</reference>
<evidence type="ECO:0000313" key="6">
    <source>
        <dbReference type="EMBL" id="KAJ8451628.1"/>
    </source>
</evidence>
<sequence>MKWASDSLALRVSNVLGSIGNCIAVCNEDMGSEGPKTVTIHVTGFKKFQGVSENPTETIVNNLSDYIIKKGLPAGVTLGSCTVLETAGEGARPALYKTFEAAATNENSGSVVWLYHNTFRLFDSLESSLLNLEVPGNQPSGVNGAMLHLGVNGGAKKFAIERQAFNEATFCCPDELGWQPLVDSLLFVCLSLLLLIPFSSVLILIYSLLAFSSFQKQPIVLDDGETTKTRQTQCSAESICDLLKKKGFDVTLSDNAGRFVCNYVYYHSLRFAEERGHKSLFVHVPLFSKIDEETQMQFVVALLEAISATC</sequence>
<proteinExistence type="inferred from homology"/>
<comment type="caution">
    <text evidence="6">The sequence shown here is derived from an EMBL/GenBank/DDBJ whole genome shotgun (WGS) entry which is preliminary data.</text>
</comment>
<evidence type="ECO:0000256" key="3">
    <source>
        <dbReference type="ARBA" id="ARBA00022801"/>
    </source>
</evidence>
<dbReference type="Pfam" id="PF01470">
    <property type="entry name" value="Peptidase_C15"/>
    <property type="match status" value="1"/>
</dbReference>
<dbReference type="PANTHER" id="PTHR23402:SF26">
    <property type="entry name" value="PEPTIDASE C15, PYROGLUTAMYL PEPTIDASE I-LIKE PROTEIN"/>
    <property type="match status" value="1"/>
</dbReference>
<dbReference type="GO" id="GO:0006508">
    <property type="term" value="P:proteolysis"/>
    <property type="evidence" value="ECO:0007669"/>
    <property type="project" value="UniProtKB-KW"/>
</dbReference>
<dbReference type="SUPFAM" id="SSF53182">
    <property type="entry name" value="Pyrrolidone carboxyl peptidase (pyroglutamate aminopeptidase)"/>
    <property type="match status" value="1"/>
</dbReference>
<dbReference type="InterPro" id="IPR036440">
    <property type="entry name" value="Peptidase_C15-like_sf"/>
</dbReference>
<organism evidence="6 7">
    <name type="scientific">Carnegiea gigantea</name>
    <dbReference type="NCBI Taxonomy" id="171969"/>
    <lineage>
        <taxon>Eukaryota</taxon>
        <taxon>Viridiplantae</taxon>
        <taxon>Streptophyta</taxon>
        <taxon>Embryophyta</taxon>
        <taxon>Tracheophyta</taxon>
        <taxon>Spermatophyta</taxon>
        <taxon>Magnoliopsida</taxon>
        <taxon>eudicotyledons</taxon>
        <taxon>Gunneridae</taxon>
        <taxon>Pentapetalae</taxon>
        <taxon>Caryophyllales</taxon>
        <taxon>Cactineae</taxon>
        <taxon>Cactaceae</taxon>
        <taxon>Cactoideae</taxon>
        <taxon>Echinocereeae</taxon>
        <taxon>Carnegiea</taxon>
    </lineage>
</organism>
<keyword evidence="3" id="KW-0378">Hydrolase</keyword>
<accession>A0A9Q1KXZ5</accession>